<name>A0A3G5AAY7_9VIRU</name>
<evidence type="ECO:0000313" key="1">
    <source>
        <dbReference type="EMBL" id="AYV84367.1"/>
    </source>
</evidence>
<reference evidence="1" key="1">
    <citation type="submission" date="2018-10" db="EMBL/GenBank/DDBJ databases">
        <title>Hidden diversity of soil giant viruses.</title>
        <authorList>
            <person name="Schulz F."/>
            <person name="Alteio L."/>
            <person name="Goudeau D."/>
            <person name="Ryan E.M."/>
            <person name="Malmstrom R.R."/>
            <person name="Blanchard J."/>
            <person name="Woyke T."/>
        </authorList>
    </citation>
    <scope>NUCLEOTIDE SEQUENCE</scope>
    <source>
        <strain evidence="1">HYV1</strain>
    </source>
</reference>
<sequence>MEGSLMSGDIFDRRRTTIYRWIYHSIEWLFGSEMSTDIDMSPASNDLNTDRIHLVSQKISKSFRMLSVLSCEDSLTFFVGKTIEGNYSYVFISQNGFWYHWPIEIIEATNLSKVIFLTGCGFFRVVYGSNHFEINYVDGRYGKFSVMYNSGDIENFYNTFPLEEKEYEFVRRVLCKETCMIQDVCNICALYLNKYFGYRDELDTEESRKNNYLEPVGKSGKRIIEERDLKYDLFSLF</sequence>
<accession>A0A3G5AAY7</accession>
<gene>
    <name evidence="1" type="ORF">Hyperionvirus23_34</name>
</gene>
<protein>
    <submittedName>
        <fullName evidence="1">Uncharacterized protein</fullName>
    </submittedName>
</protein>
<proteinExistence type="predicted"/>
<organism evidence="1">
    <name type="scientific">Hyperionvirus sp</name>
    <dbReference type="NCBI Taxonomy" id="2487770"/>
    <lineage>
        <taxon>Viruses</taxon>
        <taxon>Varidnaviria</taxon>
        <taxon>Bamfordvirae</taxon>
        <taxon>Nucleocytoviricota</taxon>
        <taxon>Megaviricetes</taxon>
        <taxon>Imitervirales</taxon>
        <taxon>Mimiviridae</taxon>
        <taxon>Klosneuvirinae</taxon>
    </lineage>
</organism>
<dbReference type="EMBL" id="MK072405">
    <property type="protein sequence ID" value="AYV84367.1"/>
    <property type="molecule type" value="Genomic_DNA"/>
</dbReference>